<protein>
    <recommendedName>
        <fullName evidence="3">Ubiquitin-like domain-containing protein</fullName>
    </recommendedName>
</protein>
<organism evidence="1 2">
    <name type="scientific">Paramecium sonneborni</name>
    <dbReference type="NCBI Taxonomy" id="65129"/>
    <lineage>
        <taxon>Eukaryota</taxon>
        <taxon>Sar</taxon>
        <taxon>Alveolata</taxon>
        <taxon>Ciliophora</taxon>
        <taxon>Intramacronucleata</taxon>
        <taxon>Oligohymenophorea</taxon>
        <taxon>Peniculida</taxon>
        <taxon>Parameciidae</taxon>
        <taxon>Paramecium</taxon>
    </lineage>
</organism>
<dbReference type="AlphaFoldDB" id="A0A8S1JY24"/>
<keyword evidence="2" id="KW-1185">Reference proteome</keyword>
<reference evidence="1" key="1">
    <citation type="submission" date="2021-01" db="EMBL/GenBank/DDBJ databases">
        <authorList>
            <consortium name="Genoscope - CEA"/>
            <person name="William W."/>
        </authorList>
    </citation>
    <scope>NUCLEOTIDE SEQUENCE</scope>
</reference>
<evidence type="ECO:0000313" key="2">
    <source>
        <dbReference type="Proteomes" id="UP000692954"/>
    </source>
</evidence>
<proteinExistence type="predicted"/>
<evidence type="ECO:0000313" key="1">
    <source>
        <dbReference type="EMBL" id="CAD8047642.1"/>
    </source>
</evidence>
<gene>
    <name evidence="1" type="ORF">PSON_ATCC_30995.1.T0020546</name>
</gene>
<evidence type="ECO:0008006" key="3">
    <source>
        <dbReference type="Google" id="ProtNLM"/>
    </source>
</evidence>
<name>A0A8S1JY24_9CILI</name>
<dbReference type="EMBL" id="CAJJDN010000002">
    <property type="protein sequence ID" value="CAD8047642.1"/>
    <property type="molecule type" value="Genomic_DNA"/>
</dbReference>
<dbReference type="Proteomes" id="UP000692954">
    <property type="component" value="Unassembled WGS sequence"/>
</dbReference>
<sequence>MNELVQNMQNAQSLNNVQPRTILINVLIQMQQQDMKIDINIDPDCPFSQFIQYVLDQIFKQKMESNYEESIEFQLDNGSMIKKEEQRTLHQMGFKNNCALHVRLKLKGGYF</sequence>
<accession>A0A8S1JY24</accession>
<comment type="caution">
    <text evidence="1">The sequence shown here is derived from an EMBL/GenBank/DDBJ whole genome shotgun (WGS) entry which is preliminary data.</text>
</comment>